<keyword evidence="14" id="KW-0449">Lipoprotein</keyword>
<organism evidence="16 17">
    <name type="scientific">Ralstonia insidiosa</name>
    <dbReference type="NCBI Taxonomy" id="190721"/>
    <lineage>
        <taxon>Bacteria</taxon>
        <taxon>Pseudomonadati</taxon>
        <taxon>Pseudomonadota</taxon>
        <taxon>Betaproteobacteria</taxon>
        <taxon>Burkholderiales</taxon>
        <taxon>Burkholderiaceae</taxon>
        <taxon>Ralstonia</taxon>
    </lineage>
</organism>
<dbReference type="Pfam" id="PF00116">
    <property type="entry name" value="COX2"/>
    <property type="match status" value="1"/>
</dbReference>
<protein>
    <recommendedName>
        <fullName evidence="15">Ubiquinol oxidase subunit 2</fullName>
    </recommendedName>
</protein>
<dbReference type="PANTHER" id="PTHR22888:SF18">
    <property type="entry name" value="CYTOCHROME BO(3) UBIQUINOL OXIDASE SUBUNIT 2"/>
    <property type="match status" value="1"/>
</dbReference>
<dbReference type="GO" id="GO:0042773">
    <property type="term" value="P:ATP synthesis coupled electron transport"/>
    <property type="evidence" value="ECO:0007669"/>
    <property type="project" value="TreeGrafter"/>
</dbReference>
<dbReference type="EMBL" id="CP016022">
    <property type="protein sequence ID" value="ANJ72285.1"/>
    <property type="molecule type" value="Genomic_DNA"/>
</dbReference>
<evidence type="ECO:0000256" key="4">
    <source>
        <dbReference type="ARBA" id="ARBA00022448"/>
    </source>
</evidence>
<dbReference type="GO" id="GO:0016682">
    <property type="term" value="F:oxidoreductase activity, acting on diphenols and related substances as donors, oxygen as acceptor"/>
    <property type="evidence" value="ECO:0007669"/>
    <property type="project" value="InterPro"/>
</dbReference>
<keyword evidence="13" id="KW-0564">Palmitate</keyword>
<comment type="subcellular location">
    <subcellularLocation>
        <location evidence="2">Cell membrane</location>
        <topology evidence="2">Multi-pass membrane protein</topology>
    </subcellularLocation>
    <subcellularLocation>
        <location evidence="1">Periplasm</location>
    </subcellularLocation>
</comment>
<dbReference type="STRING" id="190721.ACS15_1599"/>
<dbReference type="CDD" id="cd04212">
    <property type="entry name" value="CuRO_UO_II"/>
    <property type="match status" value="1"/>
</dbReference>
<dbReference type="InterPro" id="IPR002429">
    <property type="entry name" value="CcO_II-like_C"/>
</dbReference>
<evidence type="ECO:0000256" key="8">
    <source>
        <dbReference type="ARBA" id="ARBA00022729"/>
    </source>
</evidence>
<keyword evidence="10" id="KW-1133">Transmembrane helix</keyword>
<evidence type="ECO:0000313" key="16">
    <source>
        <dbReference type="EMBL" id="ANJ72285.1"/>
    </source>
</evidence>
<dbReference type="GeneID" id="61525822"/>
<dbReference type="GO" id="GO:0004129">
    <property type="term" value="F:cytochrome-c oxidase activity"/>
    <property type="evidence" value="ECO:0007669"/>
    <property type="project" value="UniProtKB-UniRule"/>
</dbReference>
<evidence type="ECO:0000256" key="2">
    <source>
        <dbReference type="ARBA" id="ARBA00004651"/>
    </source>
</evidence>
<evidence type="ECO:0000256" key="6">
    <source>
        <dbReference type="ARBA" id="ARBA00022660"/>
    </source>
</evidence>
<name>A0A191ZVV4_9RALS</name>
<dbReference type="SUPFAM" id="SSF81464">
    <property type="entry name" value="Cytochrome c oxidase subunit II-like, transmembrane region"/>
    <property type="match status" value="1"/>
</dbReference>
<dbReference type="GO" id="GO:0042597">
    <property type="term" value="C:periplasmic space"/>
    <property type="evidence" value="ECO:0007669"/>
    <property type="project" value="UniProtKB-SubCell"/>
</dbReference>
<evidence type="ECO:0000256" key="15">
    <source>
        <dbReference type="PIRNR" id="PIRNR000292"/>
    </source>
</evidence>
<dbReference type="NCBIfam" id="TIGR01433">
    <property type="entry name" value="CyoA"/>
    <property type="match status" value="1"/>
</dbReference>
<evidence type="ECO:0000256" key="13">
    <source>
        <dbReference type="ARBA" id="ARBA00023139"/>
    </source>
</evidence>
<reference evidence="17" key="1">
    <citation type="submission" date="2016-06" db="EMBL/GenBank/DDBJ databases">
        <authorList>
            <person name="Xu Y."/>
            <person name="Nagy A."/>
            <person name="Yan X."/>
            <person name="Kim S.W."/>
            <person name="Haley B."/>
            <person name="Liu N.T."/>
            <person name="Nou X."/>
        </authorList>
    </citation>
    <scope>NUCLEOTIDE SEQUENCE [LARGE SCALE GENOMIC DNA]</scope>
    <source>
        <strain evidence="17">ATCC 49129</strain>
    </source>
</reference>
<evidence type="ECO:0000256" key="11">
    <source>
        <dbReference type="ARBA" id="ARBA00023002"/>
    </source>
</evidence>
<keyword evidence="9 15" id="KW-0249">Electron transport</keyword>
<keyword evidence="11 15" id="KW-0560">Oxidoreductase</keyword>
<dbReference type="GO" id="GO:0005507">
    <property type="term" value="F:copper ion binding"/>
    <property type="evidence" value="ECO:0007669"/>
    <property type="project" value="InterPro"/>
</dbReference>
<dbReference type="PROSITE" id="PS51257">
    <property type="entry name" value="PROKAR_LIPOPROTEIN"/>
    <property type="match status" value="1"/>
</dbReference>
<dbReference type="RefSeq" id="WP_064803115.1">
    <property type="nucleotide sequence ID" value="NZ_CP016022.1"/>
</dbReference>
<keyword evidence="6 15" id="KW-0679">Respiratory chain</keyword>
<dbReference type="InterPro" id="IPR006333">
    <property type="entry name" value="Cyt_o_ubiquinol_oxidase_su2"/>
</dbReference>
<dbReference type="Proteomes" id="UP000078572">
    <property type="component" value="Chromosome 1"/>
</dbReference>
<accession>A0A191ZVV4</accession>
<dbReference type="Pfam" id="PF06481">
    <property type="entry name" value="COX_ARM"/>
    <property type="match status" value="1"/>
</dbReference>
<evidence type="ECO:0000256" key="7">
    <source>
        <dbReference type="ARBA" id="ARBA00022692"/>
    </source>
</evidence>
<evidence type="ECO:0000256" key="3">
    <source>
        <dbReference type="ARBA" id="ARBA00007866"/>
    </source>
</evidence>
<dbReference type="InterPro" id="IPR011759">
    <property type="entry name" value="Cyt_c_oxidase_su2_TM_dom"/>
</dbReference>
<dbReference type="Gene3D" id="2.60.40.420">
    <property type="entry name" value="Cupredoxins - blue copper proteins"/>
    <property type="match status" value="1"/>
</dbReference>
<dbReference type="OrthoDB" id="9783445at2"/>
<dbReference type="GO" id="GO:0005886">
    <property type="term" value="C:plasma membrane"/>
    <property type="evidence" value="ECO:0007669"/>
    <property type="project" value="UniProtKB-SubCell"/>
</dbReference>
<dbReference type="Gene3D" id="1.10.287.90">
    <property type="match status" value="1"/>
</dbReference>
<gene>
    <name evidence="16" type="ORF">A9Y76_07300</name>
</gene>
<dbReference type="InterPro" id="IPR008972">
    <property type="entry name" value="Cupredoxin"/>
</dbReference>
<evidence type="ECO:0000256" key="10">
    <source>
        <dbReference type="ARBA" id="ARBA00022989"/>
    </source>
</evidence>
<dbReference type="InterPro" id="IPR010514">
    <property type="entry name" value="COX_ARM"/>
</dbReference>
<keyword evidence="17" id="KW-1185">Reference proteome</keyword>
<dbReference type="InterPro" id="IPR036257">
    <property type="entry name" value="Cyt_c_oxidase_su2_TM_sf"/>
</dbReference>
<evidence type="ECO:0000256" key="5">
    <source>
        <dbReference type="ARBA" id="ARBA00022475"/>
    </source>
</evidence>
<evidence type="ECO:0000256" key="9">
    <source>
        <dbReference type="ARBA" id="ARBA00022982"/>
    </source>
</evidence>
<dbReference type="PROSITE" id="PS50857">
    <property type="entry name" value="COX2_CUA"/>
    <property type="match status" value="1"/>
</dbReference>
<keyword evidence="12 15" id="KW-0472">Membrane</keyword>
<dbReference type="PROSITE" id="PS50999">
    <property type="entry name" value="COX2_TM"/>
    <property type="match status" value="1"/>
</dbReference>
<evidence type="ECO:0000256" key="14">
    <source>
        <dbReference type="ARBA" id="ARBA00023288"/>
    </source>
</evidence>
<keyword evidence="4 15" id="KW-0813">Transport</keyword>
<dbReference type="InterPro" id="IPR045187">
    <property type="entry name" value="CcO_II"/>
</dbReference>
<keyword evidence="5 15" id="KW-1003">Cell membrane</keyword>
<evidence type="ECO:0000256" key="12">
    <source>
        <dbReference type="ARBA" id="ARBA00023136"/>
    </source>
</evidence>
<comment type="similarity">
    <text evidence="3 15">Belongs to the cytochrome c oxidase subunit 2 family.</text>
</comment>
<dbReference type="PIRSF" id="PIRSF000292">
    <property type="entry name" value="Ubi_od_II"/>
    <property type="match status" value="1"/>
</dbReference>
<keyword evidence="7" id="KW-0812">Transmembrane</keyword>
<sequence>MPRFDAAVTLLSVTGRSLLRSAAIASLVILAGCSNAVLLSPAGDMALRQRDLIIIATCLMLLIIVPVIFLTLLFAWRYREGAKDAPYNPEWDHSTVLELAIWAAPLLIIITLGAITWVSTHQLDPYRPLTRLDEHRPVAVESKPLIVEVVALDWKWLFLYPEQGIATVNELAAPVDRPIAFKITATSVMNAFFVPSLAGMVYAMPGMETKLHAVINQPGIYDGFSSNYSGAGFSHMRFKFHGLSNEDFDRWVQQVKSSGTQLSKDTYQKLAQPSESEPVQRYASVAPNLYDLILTRCVDAQTCQPKVMARNRDGVRNSNRGSDRFDPTAEICTASNTADAMPIFAPDVASNDNRRLLQ</sequence>
<dbReference type="PANTHER" id="PTHR22888">
    <property type="entry name" value="CYTOCHROME C OXIDASE, SUBUNIT II"/>
    <property type="match status" value="1"/>
</dbReference>
<keyword evidence="8" id="KW-0732">Signal</keyword>
<proteinExistence type="inferred from homology"/>
<dbReference type="InterPro" id="IPR034227">
    <property type="entry name" value="CuRO_UO_II"/>
</dbReference>
<dbReference type="AlphaFoldDB" id="A0A191ZVV4"/>
<dbReference type="GO" id="GO:0009486">
    <property type="term" value="F:cytochrome bo3 ubiquinol oxidase activity"/>
    <property type="evidence" value="ECO:0007669"/>
    <property type="project" value="InterPro"/>
</dbReference>
<evidence type="ECO:0000256" key="1">
    <source>
        <dbReference type="ARBA" id="ARBA00004418"/>
    </source>
</evidence>
<dbReference type="SUPFAM" id="SSF49503">
    <property type="entry name" value="Cupredoxins"/>
    <property type="match status" value="1"/>
</dbReference>
<evidence type="ECO:0000313" key="17">
    <source>
        <dbReference type="Proteomes" id="UP000078572"/>
    </source>
</evidence>